<evidence type="ECO:0000256" key="1">
    <source>
        <dbReference type="ARBA" id="ARBA00001946"/>
    </source>
</evidence>
<dbReference type="PANTHER" id="PTHR31739">
    <property type="entry name" value="ENT-COPALYL DIPHOSPHATE SYNTHASE, CHLOROPLASTIC"/>
    <property type="match status" value="1"/>
</dbReference>
<dbReference type="Gene3D" id="1.50.10.130">
    <property type="entry name" value="Terpene synthase, N-terminal domain"/>
    <property type="match status" value="1"/>
</dbReference>
<dbReference type="PANTHER" id="PTHR31739:SF3">
    <property type="entry name" value="ENT-KAUR-16-ENE SYNTHASE, CHLOROPLASTIC"/>
    <property type="match status" value="1"/>
</dbReference>
<keyword evidence="3" id="KW-0456">Lyase</keyword>
<reference evidence="5 6" key="1">
    <citation type="journal article" date="2018" name="Front. Plant Sci.">
        <title>Red Clover (Trifolium pratense) and Zigzag Clover (T. medium) - A Picture of Genomic Similarities and Differences.</title>
        <authorList>
            <person name="Dluhosova J."/>
            <person name="Istvanek J."/>
            <person name="Nedelnik J."/>
            <person name="Repkova J."/>
        </authorList>
    </citation>
    <scope>NUCLEOTIDE SEQUENCE [LARGE SCALE GENOMIC DNA]</scope>
    <source>
        <strain evidence="6">cv. 10/8</strain>
        <tissue evidence="5">Leaf</tissue>
    </source>
</reference>
<comment type="cofactor">
    <cofactor evidence="1">
        <name>Mg(2+)</name>
        <dbReference type="ChEBI" id="CHEBI:18420"/>
    </cofactor>
</comment>
<protein>
    <submittedName>
        <fullName evidence="5">Ent-kaur-16-ene synthase chloroplastic-like</fullName>
    </submittedName>
</protein>
<dbReference type="Pfam" id="PF01397">
    <property type="entry name" value="Terpene_synth"/>
    <property type="match status" value="1"/>
</dbReference>
<name>A0A392NQ68_9FABA</name>
<evidence type="ECO:0000256" key="3">
    <source>
        <dbReference type="ARBA" id="ARBA00023239"/>
    </source>
</evidence>
<organism evidence="5 6">
    <name type="scientific">Trifolium medium</name>
    <dbReference type="NCBI Taxonomy" id="97028"/>
    <lineage>
        <taxon>Eukaryota</taxon>
        <taxon>Viridiplantae</taxon>
        <taxon>Streptophyta</taxon>
        <taxon>Embryophyta</taxon>
        <taxon>Tracheophyta</taxon>
        <taxon>Spermatophyta</taxon>
        <taxon>Magnoliopsida</taxon>
        <taxon>eudicotyledons</taxon>
        <taxon>Gunneridae</taxon>
        <taxon>Pentapetalae</taxon>
        <taxon>rosids</taxon>
        <taxon>fabids</taxon>
        <taxon>Fabales</taxon>
        <taxon>Fabaceae</taxon>
        <taxon>Papilionoideae</taxon>
        <taxon>50 kb inversion clade</taxon>
        <taxon>NPAAA clade</taxon>
        <taxon>Hologalegina</taxon>
        <taxon>IRL clade</taxon>
        <taxon>Trifolieae</taxon>
        <taxon>Trifolium</taxon>
    </lineage>
</organism>
<dbReference type="GO" id="GO:0009507">
    <property type="term" value="C:chloroplast"/>
    <property type="evidence" value="ECO:0007669"/>
    <property type="project" value="TreeGrafter"/>
</dbReference>
<dbReference type="InterPro" id="IPR008930">
    <property type="entry name" value="Terpenoid_cyclase/PrenylTrfase"/>
</dbReference>
<dbReference type="Proteomes" id="UP000265520">
    <property type="component" value="Unassembled WGS sequence"/>
</dbReference>
<feature type="domain" description="Terpene synthase N-terminal" evidence="4">
    <location>
        <begin position="1"/>
        <end position="76"/>
    </location>
</feature>
<evidence type="ECO:0000313" key="6">
    <source>
        <dbReference type="Proteomes" id="UP000265520"/>
    </source>
</evidence>
<accession>A0A392NQ68</accession>
<keyword evidence="2" id="KW-0460">Magnesium</keyword>
<proteinExistence type="predicted"/>
<dbReference type="GO" id="GO:0010333">
    <property type="term" value="F:terpene synthase activity"/>
    <property type="evidence" value="ECO:0007669"/>
    <property type="project" value="InterPro"/>
</dbReference>
<dbReference type="GO" id="GO:0009686">
    <property type="term" value="P:gibberellin biosynthetic process"/>
    <property type="evidence" value="ECO:0007669"/>
    <property type="project" value="TreeGrafter"/>
</dbReference>
<dbReference type="EMBL" id="LXQA010047788">
    <property type="protein sequence ID" value="MCI01991.1"/>
    <property type="molecule type" value="Genomic_DNA"/>
</dbReference>
<keyword evidence="6" id="KW-1185">Reference proteome</keyword>
<dbReference type="InterPro" id="IPR001906">
    <property type="entry name" value="Terpene_synth_N"/>
</dbReference>
<evidence type="ECO:0000256" key="2">
    <source>
        <dbReference type="ARBA" id="ARBA00022842"/>
    </source>
</evidence>
<dbReference type="InterPro" id="IPR036965">
    <property type="entry name" value="Terpene_synth_N_sf"/>
</dbReference>
<dbReference type="SUPFAM" id="SSF48239">
    <property type="entry name" value="Terpenoid cyclases/Protein prenyltransferases"/>
    <property type="match status" value="1"/>
</dbReference>
<dbReference type="AlphaFoldDB" id="A0A392NQ68"/>
<comment type="caution">
    <text evidence="5">The sequence shown here is derived from an EMBL/GenBank/DDBJ whole genome shotgun (WGS) entry which is preliminary data.</text>
</comment>
<dbReference type="InterPro" id="IPR050148">
    <property type="entry name" value="Terpene_synthase-like"/>
</dbReference>
<evidence type="ECO:0000313" key="5">
    <source>
        <dbReference type="EMBL" id="MCI01991.1"/>
    </source>
</evidence>
<sequence length="185" mass="20911">MAFRMLRLNGYDVSSDPFYQYSEDKFANSLKGYLKDVSAVLELYRASQVIIHPDESVLVKQSSWTRNLLKHDSSPYQLYADKLRIYVDNEVVYYLNFSFNLTTYRQSVLVNGGHGVVDFLQQPLTICKGMSAMAAANAILSQAAMSCLYGGFLTYHHIPPSAIDHVVYKITFLPENCNVFALLGQ</sequence>
<dbReference type="GO" id="GO:0000287">
    <property type="term" value="F:magnesium ion binding"/>
    <property type="evidence" value="ECO:0007669"/>
    <property type="project" value="TreeGrafter"/>
</dbReference>
<evidence type="ECO:0000259" key="4">
    <source>
        <dbReference type="Pfam" id="PF01397"/>
    </source>
</evidence>